<dbReference type="SUPFAM" id="SSF46626">
    <property type="entry name" value="Cytochrome c"/>
    <property type="match status" value="2"/>
</dbReference>
<dbReference type="GO" id="GO:0042597">
    <property type="term" value="C:periplasmic space"/>
    <property type="evidence" value="ECO:0007669"/>
    <property type="project" value="UniProtKB-SubCell"/>
</dbReference>
<dbReference type="GO" id="GO:0004130">
    <property type="term" value="F:cytochrome-c peroxidase activity"/>
    <property type="evidence" value="ECO:0007669"/>
    <property type="project" value="TreeGrafter"/>
</dbReference>
<evidence type="ECO:0000256" key="2">
    <source>
        <dbReference type="ARBA" id="ARBA00022617"/>
    </source>
</evidence>
<evidence type="ECO:0000256" key="1">
    <source>
        <dbReference type="ARBA" id="ARBA00004418"/>
    </source>
</evidence>
<comment type="caution">
    <text evidence="11">The sequence shown here is derived from an EMBL/GenBank/DDBJ whole genome shotgun (WGS) entry which is preliminary data.</text>
</comment>
<dbReference type="Pfam" id="PF00034">
    <property type="entry name" value="Cytochrom_C"/>
    <property type="match status" value="1"/>
</dbReference>
<feature type="binding site" description="axial binding residue" evidence="9">
    <location>
        <position position="66"/>
    </location>
    <ligand>
        <name>heme c</name>
        <dbReference type="ChEBI" id="CHEBI:61717"/>
        <label>1</label>
    </ligand>
    <ligandPart>
        <name>Fe</name>
        <dbReference type="ChEBI" id="CHEBI:18248"/>
    </ligandPart>
</feature>
<sequence length="330" mass="35745">MVGAVAMIGILPPMGSTRIAAKEQPPALSPLPPAPALDPAKVQLGRSLFHDPMLSSRQGFACSSCHDLDRGGTINVKRSVGYEGRMHEFNVPTLFNVGNNYRLGWRGKFTSLAAKTEQVLVDRNLMANDWPKLLPRLWASPPYRGRFEATYGRPADRDAVLDALVTFQRSLVTPNAAFDRFLAGEDSAISPEQKRGYELFKTYGCVSCHQGSNVGGNMFQIFGVFHGPDAGGQASDATAPSETGHASLSDIANERNVYRVPSLRNVAATSPYFHDGRTQSLSDAVAVMARSQLGRTLSEDEIAAIATFLESLTGEYDGKPIMVSPVEGRR</sequence>
<evidence type="ECO:0000256" key="9">
    <source>
        <dbReference type="PIRSR" id="PIRSR000294-2"/>
    </source>
</evidence>
<dbReference type="InterPro" id="IPR026259">
    <property type="entry name" value="MauG/Cytc_peroxidase"/>
</dbReference>
<name>A0A370L9R6_9HYPH</name>
<evidence type="ECO:0000256" key="3">
    <source>
        <dbReference type="ARBA" id="ARBA00022723"/>
    </source>
</evidence>
<keyword evidence="7 9" id="KW-0408">Iron</keyword>
<dbReference type="GO" id="GO:0009055">
    <property type="term" value="F:electron transfer activity"/>
    <property type="evidence" value="ECO:0007669"/>
    <property type="project" value="InterPro"/>
</dbReference>
<keyword evidence="6" id="KW-0560">Oxidoreductase</keyword>
<evidence type="ECO:0000256" key="5">
    <source>
        <dbReference type="ARBA" id="ARBA00022764"/>
    </source>
</evidence>
<keyword evidence="2 8" id="KW-0349">Heme</keyword>
<evidence type="ECO:0000256" key="4">
    <source>
        <dbReference type="ARBA" id="ARBA00022729"/>
    </source>
</evidence>
<evidence type="ECO:0000256" key="7">
    <source>
        <dbReference type="ARBA" id="ARBA00023004"/>
    </source>
</evidence>
<dbReference type="InterPro" id="IPR004852">
    <property type="entry name" value="Di-haem_cyt_c_peroxidsae"/>
</dbReference>
<feature type="binding site" description="axial binding residue" evidence="9">
    <location>
        <position position="209"/>
    </location>
    <ligand>
        <name>heme c</name>
        <dbReference type="ChEBI" id="CHEBI:61717"/>
        <label>2</label>
    </ligand>
    <ligandPart>
        <name>Fe</name>
        <dbReference type="ChEBI" id="CHEBI:18248"/>
    </ligandPart>
</feature>
<proteinExistence type="predicted"/>
<feature type="binding site" description="covalent" evidence="8">
    <location>
        <position position="205"/>
    </location>
    <ligand>
        <name>heme c</name>
        <dbReference type="ChEBI" id="CHEBI:61717"/>
        <label>2</label>
    </ligand>
</feature>
<dbReference type="InterPro" id="IPR051395">
    <property type="entry name" value="Cytochrome_c_Peroxidase/MauG"/>
</dbReference>
<comment type="cofactor">
    <cofactor evidence="8">
        <name>heme</name>
        <dbReference type="ChEBI" id="CHEBI:30413"/>
    </cofactor>
    <text evidence="8">Binds 2 heme groups.</text>
</comment>
<reference evidence="12" key="1">
    <citation type="submission" date="2018-07" db="EMBL/GenBank/DDBJ databases">
        <authorList>
            <person name="Safronova V.I."/>
            <person name="Chirak E.R."/>
            <person name="Sazanova A.L."/>
        </authorList>
    </citation>
    <scope>NUCLEOTIDE SEQUENCE [LARGE SCALE GENOMIC DNA]</scope>
    <source>
        <strain evidence="12">RCAM04685</strain>
    </source>
</reference>
<dbReference type="EMBL" id="QQTP01000002">
    <property type="protein sequence ID" value="RDJ27941.1"/>
    <property type="molecule type" value="Genomic_DNA"/>
</dbReference>
<evidence type="ECO:0000313" key="12">
    <source>
        <dbReference type="Proteomes" id="UP000255207"/>
    </source>
</evidence>
<protein>
    <submittedName>
        <fullName evidence="11">Cytochrome C peroxidase</fullName>
    </submittedName>
</protein>
<dbReference type="GO" id="GO:0020037">
    <property type="term" value="F:heme binding"/>
    <property type="evidence" value="ECO:0007669"/>
    <property type="project" value="InterPro"/>
</dbReference>
<keyword evidence="5" id="KW-0574">Periplasm</keyword>
<dbReference type="Gene3D" id="1.10.760.10">
    <property type="entry name" value="Cytochrome c-like domain"/>
    <property type="match status" value="2"/>
</dbReference>
<accession>A0A370L9R6</accession>
<feature type="binding site" description="covalent" evidence="8">
    <location>
        <position position="65"/>
    </location>
    <ligand>
        <name>heme c</name>
        <dbReference type="ChEBI" id="CHEBI:61717"/>
        <label>1</label>
    </ligand>
</feature>
<evidence type="ECO:0000256" key="8">
    <source>
        <dbReference type="PIRSR" id="PIRSR000294-1"/>
    </source>
</evidence>
<keyword evidence="12" id="KW-1185">Reference proteome</keyword>
<dbReference type="GO" id="GO:0046872">
    <property type="term" value="F:metal ion binding"/>
    <property type="evidence" value="ECO:0007669"/>
    <property type="project" value="UniProtKB-KW"/>
</dbReference>
<feature type="domain" description="Cytochrome c" evidence="10">
    <location>
        <begin position="191"/>
        <end position="313"/>
    </location>
</feature>
<dbReference type="PIRSF" id="PIRSF000294">
    <property type="entry name" value="Cytochrome-c_peroxidase"/>
    <property type="match status" value="1"/>
</dbReference>
<keyword evidence="11" id="KW-0575">Peroxidase</keyword>
<keyword evidence="4" id="KW-0732">Signal</keyword>
<keyword evidence="3 9" id="KW-0479">Metal-binding</keyword>
<dbReference type="PANTHER" id="PTHR30600">
    <property type="entry name" value="CYTOCHROME C PEROXIDASE-RELATED"/>
    <property type="match status" value="1"/>
</dbReference>
<feature type="binding site" description="covalent" evidence="8">
    <location>
        <position position="208"/>
    </location>
    <ligand>
        <name>heme c</name>
        <dbReference type="ChEBI" id="CHEBI:61717"/>
        <label>2</label>
    </ligand>
</feature>
<feature type="binding site" description="covalent" evidence="8">
    <location>
        <position position="62"/>
    </location>
    <ligand>
        <name>heme c</name>
        <dbReference type="ChEBI" id="CHEBI:61717"/>
        <label>1</label>
    </ligand>
</feature>
<dbReference type="InterPro" id="IPR036909">
    <property type="entry name" value="Cyt_c-like_dom_sf"/>
</dbReference>
<organism evidence="11 12">
    <name type="scientific">Bosea caraganae</name>
    <dbReference type="NCBI Taxonomy" id="2763117"/>
    <lineage>
        <taxon>Bacteria</taxon>
        <taxon>Pseudomonadati</taxon>
        <taxon>Pseudomonadota</taxon>
        <taxon>Alphaproteobacteria</taxon>
        <taxon>Hyphomicrobiales</taxon>
        <taxon>Boseaceae</taxon>
        <taxon>Bosea</taxon>
    </lineage>
</organism>
<evidence type="ECO:0000313" key="11">
    <source>
        <dbReference type="EMBL" id="RDJ27941.1"/>
    </source>
</evidence>
<dbReference type="Pfam" id="PF03150">
    <property type="entry name" value="CCP_MauG"/>
    <property type="match status" value="1"/>
</dbReference>
<evidence type="ECO:0000259" key="10">
    <source>
        <dbReference type="PROSITE" id="PS51007"/>
    </source>
</evidence>
<dbReference type="PANTHER" id="PTHR30600:SF7">
    <property type="entry name" value="CYTOCHROME C PEROXIDASE-RELATED"/>
    <property type="match status" value="1"/>
</dbReference>
<dbReference type="Proteomes" id="UP000255207">
    <property type="component" value="Unassembled WGS sequence"/>
</dbReference>
<dbReference type="AlphaFoldDB" id="A0A370L9R6"/>
<gene>
    <name evidence="11" type="ORF">DWE98_04870</name>
</gene>
<dbReference type="InterPro" id="IPR009056">
    <property type="entry name" value="Cyt_c-like_dom"/>
</dbReference>
<feature type="binding site" description="axial binding residue" evidence="9">
    <location>
        <position position="288"/>
    </location>
    <ligand>
        <name>heme c</name>
        <dbReference type="ChEBI" id="CHEBI:61717"/>
        <label>2</label>
    </ligand>
    <ligandPart>
        <name>Fe</name>
        <dbReference type="ChEBI" id="CHEBI:18248"/>
    </ligandPart>
</feature>
<evidence type="ECO:0000256" key="6">
    <source>
        <dbReference type="ARBA" id="ARBA00023002"/>
    </source>
</evidence>
<comment type="subcellular location">
    <subcellularLocation>
        <location evidence="1">Periplasm</location>
    </subcellularLocation>
</comment>
<dbReference type="PROSITE" id="PS51007">
    <property type="entry name" value="CYTC"/>
    <property type="match status" value="1"/>
</dbReference>
<comment type="PTM">
    <text evidence="8">Binds 2 heme groups per subunit.</text>
</comment>